<dbReference type="Gene3D" id="2.30.31.70">
    <property type="match status" value="1"/>
</dbReference>
<accession>A0A239X6B3</accession>
<dbReference type="GO" id="GO:0006355">
    <property type="term" value="P:regulation of DNA-templated transcription"/>
    <property type="evidence" value="ECO:0007669"/>
    <property type="project" value="InterPro"/>
</dbReference>
<protein>
    <submittedName>
        <fullName evidence="2">Putative cytoplasmic protein</fullName>
    </submittedName>
</protein>
<sequence length="94" mass="10520">MKLWTDKNQKAKTEKGQGMKEIQYEIVKEIAVLSASDSGYTKEINLISWNGREPKYDIRSFSPNREKCGKGITLNADEAAALLKALQKEVNSGD</sequence>
<organism evidence="2 3">
    <name type="scientific">Streptococcus acidominimus</name>
    <dbReference type="NCBI Taxonomy" id="1326"/>
    <lineage>
        <taxon>Bacteria</taxon>
        <taxon>Bacillati</taxon>
        <taxon>Bacillota</taxon>
        <taxon>Bacilli</taxon>
        <taxon>Lactobacillales</taxon>
        <taxon>Streptococcaceae</taxon>
        <taxon>Streptococcus</taxon>
    </lineage>
</organism>
<evidence type="ECO:0000259" key="1">
    <source>
        <dbReference type="Pfam" id="PF02229"/>
    </source>
</evidence>
<name>A0A239X6B3_STRAI</name>
<dbReference type="AlphaFoldDB" id="A0A239X6B3"/>
<proteinExistence type="predicted"/>
<feature type="domain" description="Transcriptional coactivator p15 (PC4) C-terminal" evidence="1">
    <location>
        <begin position="39"/>
        <end position="85"/>
    </location>
</feature>
<dbReference type="Proteomes" id="UP000215144">
    <property type="component" value="Chromosome 1"/>
</dbReference>
<dbReference type="EMBL" id="LT906454">
    <property type="protein sequence ID" value="SNV41960.1"/>
    <property type="molecule type" value="Genomic_DNA"/>
</dbReference>
<dbReference type="Pfam" id="PF02229">
    <property type="entry name" value="PC4"/>
    <property type="match status" value="1"/>
</dbReference>
<dbReference type="InterPro" id="IPR003173">
    <property type="entry name" value="PC4_C"/>
</dbReference>
<gene>
    <name evidence="2" type="ORF">SAMEA4504048_01436</name>
</gene>
<dbReference type="GO" id="GO:0003677">
    <property type="term" value="F:DNA binding"/>
    <property type="evidence" value="ECO:0007669"/>
    <property type="project" value="InterPro"/>
</dbReference>
<evidence type="ECO:0000313" key="2">
    <source>
        <dbReference type="EMBL" id="SNV41960.1"/>
    </source>
</evidence>
<dbReference type="KEGG" id="saco:SAME_01436"/>
<evidence type="ECO:0000313" key="3">
    <source>
        <dbReference type="Proteomes" id="UP000215144"/>
    </source>
</evidence>
<reference evidence="2 3" key="1">
    <citation type="submission" date="2017-06" db="EMBL/GenBank/DDBJ databases">
        <authorList>
            <consortium name="Pathogen Informatics"/>
        </authorList>
    </citation>
    <scope>NUCLEOTIDE SEQUENCE [LARGE SCALE GENOMIC DNA]</scope>
    <source>
        <strain evidence="2 3">NCTC11291</strain>
    </source>
</reference>